<keyword evidence="2" id="KW-1185">Reference proteome</keyword>
<name>A0A8H6UAA7_9PEZI</name>
<evidence type="ECO:0000313" key="1">
    <source>
        <dbReference type="EMBL" id="KAF6845310.1"/>
    </source>
</evidence>
<comment type="caution">
    <text evidence="1">The sequence shown here is derived from an EMBL/GenBank/DDBJ whole genome shotgun (WGS) entry which is preliminary data.</text>
</comment>
<sequence>MANDPEMYRNTRGLLLLDMFEQPDEGGNAAATINNFITSYRPLGTEGLGSEGSSRWPNAGCRGRLACQKEGKAAGKAAAFHMVTAQRGI</sequence>
<gene>
    <name evidence="1" type="ORF">CMUS01_00255</name>
</gene>
<protein>
    <submittedName>
        <fullName evidence="1">Uncharacterized protein</fullName>
    </submittedName>
</protein>
<organism evidence="1 2">
    <name type="scientific">Colletotrichum musicola</name>
    <dbReference type="NCBI Taxonomy" id="2175873"/>
    <lineage>
        <taxon>Eukaryota</taxon>
        <taxon>Fungi</taxon>
        <taxon>Dikarya</taxon>
        <taxon>Ascomycota</taxon>
        <taxon>Pezizomycotina</taxon>
        <taxon>Sordariomycetes</taxon>
        <taxon>Hypocreomycetidae</taxon>
        <taxon>Glomerellales</taxon>
        <taxon>Glomerellaceae</taxon>
        <taxon>Colletotrichum</taxon>
        <taxon>Colletotrichum orchidearum species complex</taxon>
    </lineage>
</organism>
<evidence type="ECO:0000313" key="2">
    <source>
        <dbReference type="Proteomes" id="UP000639643"/>
    </source>
</evidence>
<accession>A0A8H6UAA7</accession>
<dbReference type="Proteomes" id="UP000639643">
    <property type="component" value="Unassembled WGS sequence"/>
</dbReference>
<proteinExistence type="predicted"/>
<reference evidence="1" key="1">
    <citation type="journal article" date="2020" name="Phytopathology">
        <title>Genome Sequence Resources of Colletotrichum truncatum, C. plurivorum, C. musicola, and C. sojae: Four Species Pathogenic to Soybean (Glycine max).</title>
        <authorList>
            <person name="Rogerio F."/>
            <person name="Boufleur T.R."/>
            <person name="Ciampi-Guillardi M."/>
            <person name="Sukno S.A."/>
            <person name="Thon M.R."/>
            <person name="Massola Junior N.S."/>
            <person name="Baroncelli R."/>
        </authorList>
    </citation>
    <scope>NUCLEOTIDE SEQUENCE</scope>
    <source>
        <strain evidence="1">LFN0074</strain>
    </source>
</reference>
<dbReference type="AlphaFoldDB" id="A0A8H6UAA7"/>
<dbReference type="EMBL" id="WIGM01000003">
    <property type="protein sequence ID" value="KAF6845310.1"/>
    <property type="molecule type" value="Genomic_DNA"/>
</dbReference>